<dbReference type="InterPro" id="IPR036388">
    <property type="entry name" value="WH-like_DNA-bd_sf"/>
</dbReference>
<comment type="caution">
    <text evidence="2">The sequence shown here is derived from an EMBL/GenBank/DDBJ whole genome shotgun (WGS) entry which is preliminary data.</text>
</comment>
<evidence type="ECO:0000313" key="2">
    <source>
        <dbReference type="EMBL" id="RZS40821.1"/>
    </source>
</evidence>
<dbReference type="OrthoDB" id="8443918at2"/>
<proteinExistence type="predicted"/>
<evidence type="ECO:0000313" key="3">
    <source>
        <dbReference type="Proteomes" id="UP000294257"/>
    </source>
</evidence>
<sequence>MSATRLMVLGVVRMAGKANGYQVRRELLSWAADRWGNVKQGSIYHALRSSARDGLLDKVAEFETDGQTQYQITEHGDLEFLRLLSEALSSSRDDVHALAELNAAIVFLTALPRARAISLLEHRATQLDGSLATIRHLLEHAEEWGQPEHVRELYLLWESQNATNLEWTRGLIERLERGEYVMADDGPSFGSPVTPADSGDAPDSSR</sequence>
<dbReference type="InterPro" id="IPR036390">
    <property type="entry name" value="WH_DNA-bd_sf"/>
</dbReference>
<dbReference type="RefSeq" id="WP_130343823.1">
    <property type="nucleotide sequence ID" value="NZ_SGWQ01000003.1"/>
</dbReference>
<dbReference type="AlphaFoldDB" id="A0A4Q7KXT9"/>
<name>A0A4Q7KXT9_9PSEU</name>
<reference evidence="2 3" key="1">
    <citation type="submission" date="2019-02" db="EMBL/GenBank/DDBJ databases">
        <title>Genomic Encyclopedia of Type Strains, Phase IV (KMG-IV): sequencing the most valuable type-strain genomes for metagenomic binning, comparative biology and taxonomic classification.</title>
        <authorList>
            <person name="Goeker M."/>
        </authorList>
    </citation>
    <scope>NUCLEOTIDE SEQUENCE [LARGE SCALE GENOMIC DNA]</scope>
    <source>
        <strain evidence="2 3">DSM 101727</strain>
    </source>
</reference>
<evidence type="ECO:0000256" key="1">
    <source>
        <dbReference type="SAM" id="MobiDB-lite"/>
    </source>
</evidence>
<dbReference type="Gene3D" id="1.10.10.10">
    <property type="entry name" value="Winged helix-like DNA-binding domain superfamily/Winged helix DNA-binding domain"/>
    <property type="match status" value="1"/>
</dbReference>
<organism evidence="2 3">
    <name type="scientific">Herbihabitans rhizosphaerae</name>
    <dbReference type="NCBI Taxonomy" id="1872711"/>
    <lineage>
        <taxon>Bacteria</taxon>
        <taxon>Bacillati</taxon>
        <taxon>Actinomycetota</taxon>
        <taxon>Actinomycetes</taxon>
        <taxon>Pseudonocardiales</taxon>
        <taxon>Pseudonocardiaceae</taxon>
        <taxon>Herbihabitans</taxon>
    </lineage>
</organism>
<keyword evidence="3" id="KW-1185">Reference proteome</keyword>
<dbReference type="Proteomes" id="UP000294257">
    <property type="component" value="Unassembled WGS sequence"/>
</dbReference>
<dbReference type="SUPFAM" id="SSF46785">
    <property type="entry name" value="Winged helix' DNA-binding domain"/>
    <property type="match status" value="1"/>
</dbReference>
<dbReference type="EMBL" id="SGWQ01000003">
    <property type="protein sequence ID" value="RZS40821.1"/>
    <property type="molecule type" value="Genomic_DNA"/>
</dbReference>
<protein>
    <submittedName>
        <fullName evidence="2">PadR family transcriptional regulator</fullName>
    </submittedName>
</protein>
<feature type="region of interest" description="Disordered" evidence="1">
    <location>
        <begin position="183"/>
        <end position="206"/>
    </location>
</feature>
<gene>
    <name evidence="2" type="ORF">EV193_103135</name>
</gene>
<accession>A0A4Q7KXT9</accession>